<evidence type="ECO:0000313" key="4">
    <source>
        <dbReference type="Proteomes" id="UP000799324"/>
    </source>
</evidence>
<evidence type="ECO:0000313" key="3">
    <source>
        <dbReference type="EMBL" id="KAF2648901.1"/>
    </source>
</evidence>
<dbReference type="GO" id="GO:0008270">
    <property type="term" value="F:zinc ion binding"/>
    <property type="evidence" value="ECO:0007669"/>
    <property type="project" value="InterPro"/>
</dbReference>
<proteinExistence type="predicted"/>
<dbReference type="Pfam" id="PF00172">
    <property type="entry name" value="Zn_clus"/>
    <property type="match status" value="1"/>
</dbReference>
<protein>
    <recommendedName>
        <fullName evidence="2">Zn(2)-C6 fungal-type domain-containing protein</fullName>
    </recommendedName>
</protein>
<reference evidence="3" key="1">
    <citation type="journal article" date="2020" name="Stud. Mycol.">
        <title>101 Dothideomycetes genomes: a test case for predicting lifestyles and emergence of pathogens.</title>
        <authorList>
            <person name="Haridas S."/>
            <person name="Albert R."/>
            <person name="Binder M."/>
            <person name="Bloem J."/>
            <person name="Labutti K."/>
            <person name="Salamov A."/>
            <person name="Andreopoulos B."/>
            <person name="Baker S."/>
            <person name="Barry K."/>
            <person name="Bills G."/>
            <person name="Bluhm B."/>
            <person name="Cannon C."/>
            <person name="Castanera R."/>
            <person name="Culley D."/>
            <person name="Daum C."/>
            <person name="Ezra D."/>
            <person name="Gonzalez J."/>
            <person name="Henrissat B."/>
            <person name="Kuo A."/>
            <person name="Liang C."/>
            <person name="Lipzen A."/>
            <person name="Lutzoni F."/>
            <person name="Magnuson J."/>
            <person name="Mondo S."/>
            <person name="Nolan M."/>
            <person name="Ohm R."/>
            <person name="Pangilinan J."/>
            <person name="Park H.-J."/>
            <person name="Ramirez L."/>
            <person name="Alfaro M."/>
            <person name="Sun H."/>
            <person name="Tritt A."/>
            <person name="Yoshinaga Y."/>
            <person name="Zwiers L.-H."/>
            <person name="Turgeon B."/>
            <person name="Goodwin S."/>
            <person name="Spatafora J."/>
            <person name="Crous P."/>
            <person name="Grigoriev I."/>
        </authorList>
    </citation>
    <scope>NUCLEOTIDE SEQUENCE</scope>
    <source>
        <strain evidence="3">CBS 122681</strain>
    </source>
</reference>
<organism evidence="3 4">
    <name type="scientific">Lophiostoma macrostomum CBS 122681</name>
    <dbReference type="NCBI Taxonomy" id="1314788"/>
    <lineage>
        <taxon>Eukaryota</taxon>
        <taxon>Fungi</taxon>
        <taxon>Dikarya</taxon>
        <taxon>Ascomycota</taxon>
        <taxon>Pezizomycotina</taxon>
        <taxon>Dothideomycetes</taxon>
        <taxon>Pleosporomycetidae</taxon>
        <taxon>Pleosporales</taxon>
        <taxon>Lophiostomataceae</taxon>
        <taxon>Lophiostoma</taxon>
    </lineage>
</organism>
<dbReference type="AlphaFoldDB" id="A0A6A6SPL1"/>
<feature type="domain" description="Zn(2)-C6 fungal-type" evidence="2">
    <location>
        <begin position="10"/>
        <end position="39"/>
    </location>
</feature>
<dbReference type="SMART" id="SM00066">
    <property type="entry name" value="GAL4"/>
    <property type="match status" value="1"/>
</dbReference>
<keyword evidence="4" id="KW-1185">Reference proteome</keyword>
<dbReference type="CDD" id="cd00067">
    <property type="entry name" value="GAL4"/>
    <property type="match status" value="1"/>
</dbReference>
<gene>
    <name evidence="3" type="ORF">K491DRAFT_223155</name>
</gene>
<dbReference type="InterPro" id="IPR036864">
    <property type="entry name" value="Zn2-C6_fun-type_DNA-bd_sf"/>
</dbReference>
<evidence type="ECO:0000259" key="2">
    <source>
        <dbReference type="PROSITE" id="PS50048"/>
    </source>
</evidence>
<sequence length="315" mass="34936">MGFSGKPSKGCAPCRAKRTKCDLVQPACTQCVRKNRVCTGYRNEQDLLFRNETKLVMRKAQRKNDGTDSASSMFADQLLQCQDLMHYQHPSRGAAVEEEAVLHFFANYNEKFFLSDSEGGQGGFDYLLPVFQEDMNSGGPIPEIIRANGLAALGNAKGCPELLVAARAKQVKVLRQLNKRLQDPATSLSNSSILTCLMLGVFENIICDSPQVRTNKIVLSGQITNHPSQCAQATTYHLKGASALASLRGPSQFDDDIGHGIYARMRGSLLAHCLQTRQPLPDFVLAFLDNEQISQRDFEPEFYKLLARLCKKRNS</sequence>
<dbReference type="Gene3D" id="4.10.240.10">
    <property type="entry name" value="Zn(2)-C6 fungal-type DNA-binding domain"/>
    <property type="match status" value="1"/>
</dbReference>
<dbReference type="OrthoDB" id="2991872at2759"/>
<accession>A0A6A6SPL1</accession>
<dbReference type="GO" id="GO:0000981">
    <property type="term" value="F:DNA-binding transcription factor activity, RNA polymerase II-specific"/>
    <property type="evidence" value="ECO:0007669"/>
    <property type="project" value="InterPro"/>
</dbReference>
<dbReference type="InterPro" id="IPR053175">
    <property type="entry name" value="DHMBA_Reg_Transcription_Factor"/>
</dbReference>
<dbReference type="EMBL" id="MU004516">
    <property type="protein sequence ID" value="KAF2648901.1"/>
    <property type="molecule type" value="Genomic_DNA"/>
</dbReference>
<evidence type="ECO:0000256" key="1">
    <source>
        <dbReference type="ARBA" id="ARBA00023242"/>
    </source>
</evidence>
<dbReference type="PANTHER" id="PTHR38791:SF5">
    <property type="entry name" value="TRANSCRIPTION FACTOR DBAG-RELATED"/>
    <property type="match status" value="1"/>
</dbReference>
<name>A0A6A6SPL1_9PLEO</name>
<dbReference type="PANTHER" id="PTHR38791">
    <property type="entry name" value="ZN(II)2CYS6 TRANSCRIPTION FACTOR (EUROFUNG)-RELATED-RELATED"/>
    <property type="match status" value="1"/>
</dbReference>
<dbReference type="InterPro" id="IPR001138">
    <property type="entry name" value="Zn2Cys6_DnaBD"/>
</dbReference>
<dbReference type="Proteomes" id="UP000799324">
    <property type="component" value="Unassembled WGS sequence"/>
</dbReference>
<dbReference type="PROSITE" id="PS50048">
    <property type="entry name" value="ZN2_CY6_FUNGAL_2"/>
    <property type="match status" value="1"/>
</dbReference>
<keyword evidence="1" id="KW-0539">Nucleus</keyword>
<dbReference type="PROSITE" id="PS00463">
    <property type="entry name" value="ZN2_CY6_FUNGAL_1"/>
    <property type="match status" value="1"/>
</dbReference>
<dbReference type="SUPFAM" id="SSF57701">
    <property type="entry name" value="Zn2/Cys6 DNA-binding domain"/>
    <property type="match status" value="1"/>
</dbReference>